<dbReference type="VEuPathDB" id="FungiDB:PHYBLDRAFT_179536"/>
<dbReference type="PANTHER" id="PTHR48081">
    <property type="entry name" value="AB HYDROLASE SUPERFAMILY PROTEIN C4A8.06C"/>
    <property type="match status" value="1"/>
</dbReference>
<dbReference type="SUPFAM" id="SSF53474">
    <property type="entry name" value="alpha/beta-Hydrolases"/>
    <property type="match status" value="1"/>
</dbReference>
<dbReference type="EMBL" id="KV440973">
    <property type="protein sequence ID" value="OAD78358.1"/>
    <property type="molecule type" value="Genomic_DNA"/>
</dbReference>
<dbReference type="Proteomes" id="UP000077315">
    <property type="component" value="Unassembled WGS sequence"/>
</dbReference>
<evidence type="ECO:0000259" key="3">
    <source>
        <dbReference type="Pfam" id="PF07859"/>
    </source>
</evidence>
<evidence type="ECO:0000313" key="4">
    <source>
        <dbReference type="EMBL" id="OAD78358.1"/>
    </source>
</evidence>
<organism evidence="4 5">
    <name type="scientific">Phycomyces blakesleeanus (strain ATCC 8743b / DSM 1359 / FGSC 10004 / NBRC 33097 / NRRL 1555)</name>
    <dbReference type="NCBI Taxonomy" id="763407"/>
    <lineage>
        <taxon>Eukaryota</taxon>
        <taxon>Fungi</taxon>
        <taxon>Fungi incertae sedis</taxon>
        <taxon>Mucoromycota</taxon>
        <taxon>Mucoromycotina</taxon>
        <taxon>Mucoromycetes</taxon>
        <taxon>Mucorales</taxon>
        <taxon>Phycomycetaceae</taxon>
        <taxon>Phycomyces</taxon>
    </lineage>
</organism>
<dbReference type="RefSeq" id="XP_018296398.1">
    <property type="nucleotide sequence ID" value="XM_018438162.1"/>
</dbReference>
<gene>
    <name evidence="4" type="ORF">PHYBLDRAFT_179536</name>
</gene>
<dbReference type="FunCoup" id="A0A167PQJ3">
    <property type="interactions" value="20"/>
</dbReference>
<dbReference type="InParanoid" id="A0A167PQJ3"/>
<dbReference type="PANTHER" id="PTHR48081:SF8">
    <property type="entry name" value="ALPHA_BETA HYDROLASE FOLD-3 DOMAIN-CONTAINING PROTEIN-RELATED"/>
    <property type="match status" value="1"/>
</dbReference>
<dbReference type="OrthoDB" id="433474at2759"/>
<keyword evidence="5" id="KW-1185">Reference proteome</keyword>
<keyword evidence="1" id="KW-0378">Hydrolase</keyword>
<accession>A0A167PQJ3</accession>
<protein>
    <recommendedName>
        <fullName evidence="3">Alpha/beta hydrolase fold-3 domain-containing protein</fullName>
    </recommendedName>
</protein>
<dbReference type="GeneID" id="28999068"/>
<sequence length="434" mass="48546">MNGIRSVLRKKVPSSTAIKVLRKVFAMPAPAARLLLNDISRPRKSHKSWISKVPWNNDWSGCWIGENVHKLNPAEIQSRVEAADVVLFNVHGGGFRIGTCTMYMDTNLAWINVLKEKYGLTVMIMSIDYRLAPEYRYPSPVEDVVRAYECLTQTMGVPGEKIVAIGDSAGAALILETLFITHDPSMFEIVTDDPEDSNASEGGSGGPVLSELPRPAGTVLVSPLVTDETTSESWRVNVEFDYISQHTAKVIKRDYFEPQDQDPDTPPESNRVLGIAKLQTGFQAFLSPNVLMYIGDKEVLRDDALDLAEKAEQDGVNWQTVVEDCVHDWFCVREVVKDHSILERADSIFADFVYRSVIQPRETEHALEALSFRRASEGLEVVLEDDEDDDEDDEVFHEAMTGTELSFDKAMMKKLDALGINDPDAKRSTLTVYV</sequence>
<dbReference type="AlphaFoldDB" id="A0A167PQJ3"/>
<feature type="region of interest" description="Disordered" evidence="2">
    <location>
        <begin position="190"/>
        <end position="214"/>
    </location>
</feature>
<proteinExistence type="predicted"/>
<dbReference type="InterPro" id="IPR050300">
    <property type="entry name" value="GDXG_lipolytic_enzyme"/>
</dbReference>
<feature type="domain" description="Alpha/beta hydrolase fold-3" evidence="3">
    <location>
        <begin position="88"/>
        <end position="330"/>
    </location>
</feature>
<dbReference type="Pfam" id="PF07859">
    <property type="entry name" value="Abhydrolase_3"/>
    <property type="match status" value="1"/>
</dbReference>
<dbReference type="Gene3D" id="3.40.50.1820">
    <property type="entry name" value="alpha/beta hydrolase"/>
    <property type="match status" value="1"/>
</dbReference>
<evidence type="ECO:0000256" key="2">
    <source>
        <dbReference type="SAM" id="MobiDB-lite"/>
    </source>
</evidence>
<evidence type="ECO:0000313" key="5">
    <source>
        <dbReference type="Proteomes" id="UP000077315"/>
    </source>
</evidence>
<dbReference type="InterPro" id="IPR029058">
    <property type="entry name" value="AB_hydrolase_fold"/>
</dbReference>
<name>A0A167PQJ3_PHYB8</name>
<dbReference type="InterPro" id="IPR013094">
    <property type="entry name" value="AB_hydrolase_3"/>
</dbReference>
<dbReference type="GO" id="GO:0016787">
    <property type="term" value="F:hydrolase activity"/>
    <property type="evidence" value="ECO:0007669"/>
    <property type="project" value="UniProtKB-KW"/>
</dbReference>
<evidence type="ECO:0000256" key="1">
    <source>
        <dbReference type="ARBA" id="ARBA00022801"/>
    </source>
</evidence>
<reference evidence="5" key="1">
    <citation type="submission" date="2015-06" db="EMBL/GenBank/DDBJ databases">
        <title>Expansion of signal transduction pathways in fungi by whole-genome duplication.</title>
        <authorList>
            <consortium name="DOE Joint Genome Institute"/>
            <person name="Corrochano L.M."/>
            <person name="Kuo A."/>
            <person name="Marcet-Houben M."/>
            <person name="Polaino S."/>
            <person name="Salamov A."/>
            <person name="Villalobos J.M."/>
            <person name="Alvarez M.I."/>
            <person name="Avalos J."/>
            <person name="Benito E.P."/>
            <person name="Benoit I."/>
            <person name="Burger G."/>
            <person name="Camino L.P."/>
            <person name="Canovas D."/>
            <person name="Cerda-Olmedo E."/>
            <person name="Cheng J.-F."/>
            <person name="Dominguez A."/>
            <person name="Elias M."/>
            <person name="Eslava A.P."/>
            <person name="Glaser F."/>
            <person name="Grimwood J."/>
            <person name="Gutierrez G."/>
            <person name="Heitman J."/>
            <person name="Henrissat B."/>
            <person name="Iturriaga E.A."/>
            <person name="Lang B.F."/>
            <person name="Lavin J.L."/>
            <person name="Lee S."/>
            <person name="Li W."/>
            <person name="Lindquist E."/>
            <person name="Lopez-Garcia S."/>
            <person name="Luque E.M."/>
            <person name="Marcos A.T."/>
            <person name="Martin J."/>
            <person name="McCluskey K."/>
            <person name="Medina H.R."/>
            <person name="Miralles-Duran A."/>
            <person name="Miyazaki A."/>
            <person name="Munoz-Torres E."/>
            <person name="Oguiza J.A."/>
            <person name="Ohm R."/>
            <person name="Olmedo M."/>
            <person name="Orejas M."/>
            <person name="Ortiz-Castellanos L."/>
            <person name="Pisabarro A.G."/>
            <person name="Rodriguez-Romero J."/>
            <person name="Ruiz-Herrera J."/>
            <person name="Ruiz-Vazquez R."/>
            <person name="Sanz C."/>
            <person name="Schackwitz W."/>
            <person name="Schmutz J."/>
            <person name="Shahriari M."/>
            <person name="Shelest E."/>
            <person name="Silva-Franco F."/>
            <person name="Soanes D."/>
            <person name="Syed K."/>
            <person name="Tagua V.G."/>
            <person name="Talbot N.J."/>
            <person name="Thon M."/>
            <person name="De vries R.P."/>
            <person name="Wiebenga A."/>
            <person name="Yadav J.S."/>
            <person name="Braun E.L."/>
            <person name="Baker S."/>
            <person name="Garre V."/>
            <person name="Horwitz B."/>
            <person name="Torres-Martinez S."/>
            <person name="Idnurm A."/>
            <person name="Herrera-Estrella A."/>
            <person name="Gabaldon T."/>
            <person name="Grigoriev I.V."/>
        </authorList>
    </citation>
    <scope>NUCLEOTIDE SEQUENCE [LARGE SCALE GENOMIC DNA]</scope>
    <source>
        <strain evidence="5">NRRL 1555(-)</strain>
    </source>
</reference>
<dbReference type="STRING" id="763407.A0A167PQJ3"/>